<feature type="domain" description="RRM" evidence="3">
    <location>
        <begin position="51"/>
        <end position="141"/>
    </location>
</feature>
<dbReference type="SMART" id="SM00360">
    <property type="entry name" value="RRM"/>
    <property type="match status" value="1"/>
</dbReference>
<dbReference type="SUPFAM" id="SSF54928">
    <property type="entry name" value="RNA-binding domain, RBD"/>
    <property type="match status" value="1"/>
</dbReference>
<dbReference type="GO" id="GO:0008494">
    <property type="term" value="F:translation activator activity"/>
    <property type="evidence" value="ECO:0007669"/>
    <property type="project" value="TreeGrafter"/>
</dbReference>
<evidence type="ECO:0000313" key="4">
    <source>
        <dbReference type="EMBL" id="KAJ8345679.1"/>
    </source>
</evidence>
<dbReference type="GO" id="GO:0005737">
    <property type="term" value="C:cytoplasm"/>
    <property type="evidence" value="ECO:0007669"/>
    <property type="project" value="TreeGrafter"/>
</dbReference>
<dbReference type="PANTHER" id="PTHR11176:SF4">
    <property type="entry name" value="DELETED IN AZOOSPERMIA-LIKE"/>
    <property type="match status" value="1"/>
</dbReference>
<dbReference type="GO" id="GO:0070935">
    <property type="term" value="P:3'-UTR-mediated mRNA stabilization"/>
    <property type="evidence" value="ECO:0007669"/>
    <property type="project" value="TreeGrafter"/>
</dbReference>
<proteinExistence type="predicted"/>
<dbReference type="EMBL" id="JAINUF010000012">
    <property type="protein sequence ID" value="KAJ8345679.1"/>
    <property type="molecule type" value="Genomic_DNA"/>
</dbReference>
<evidence type="ECO:0000256" key="1">
    <source>
        <dbReference type="ARBA" id="ARBA00022884"/>
    </source>
</evidence>
<dbReference type="Pfam" id="PF00076">
    <property type="entry name" value="RRM_1"/>
    <property type="match status" value="1"/>
</dbReference>
<dbReference type="OrthoDB" id="762982at2759"/>
<dbReference type="GO" id="GO:0003730">
    <property type="term" value="F:mRNA 3'-UTR binding"/>
    <property type="evidence" value="ECO:0007669"/>
    <property type="project" value="TreeGrafter"/>
</dbReference>
<accession>A0A9Q1EVB1</accession>
<dbReference type="PROSITE" id="PS50102">
    <property type="entry name" value="RRM"/>
    <property type="match status" value="1"/>
</dbReference>
<organism evidence="4 5">
    <name type="scientific">Synaphobranchus kaupii</name>
    <name type="common">Kaup's arrowtooth eel</name>
    <dbReference type="NCBI Taxonomy" id="118154"/>
    <lineage>
        <taxon>Eukaryota</taxon>
        <taxon>Metazoa</taxon>
        <taxon>Chordata</taxon>
        <taxon>Craniata</taxon>
        <taxon>Vertebrata</taxon>
        <taxon>Euteleostomi</taxon>
        <taxon>Actinopterygii</taxon>
        <taxon>Neopterygii</taxon>
        <taxon>Teleostei</taxon>
        <taxon>Anguilliformes</taxon>
        <taxon>Synaphobranchidae</taxon>
        <taxon>Synaphobranchus</taxon>
    </lineage>
</organism>
<name>A0A9Q1EVB1_SYNKA</name>
<dbReference type="Gene3D" id="3.30.70.330">
    <property type="match status" value="1"/>
</dbReference>
<keyword evidence="1 2" id="KW-0694">RNA-binding</keyword>
<dbReference type="InterPro" id="IPR035979">
    <property type="entry name" value="RBD_domain_sf"/>
</dbReference>
<sequence>MCGRQREINLFNYFLTVLEMEIQKQKNGCQMTNALKLSNGFILPEGKMTPNTLFVGGFDMKVDENEIKDFFATYGLVKEVKIITYRGGICKGYGFVSFNEDVDIQTIIEQQLSFKGRKLKLGPAIMKERSARSIQSPASRPLPLGGGAHPVHVLQLLHPTSRGRPPTLLPAQRGRAVHTAVLLLQPPQCLHPTDAHELLTSCLHLPVCIPSLVRRTEDATRQSELCGLWGADTVDSPVAALGVMQ</sequence>
<evidence type="ECO:0000256" key="2">
    <source>
        <dbReference type="PROSITE-ProRule" id="PRU00176"/>
    </source>
</evidence>
<evidence type="ECO:0000313" key="5">
    <source>
        <dbReference type="Proteomes" id="UP001152622"/>
    </source>
</evidence>
<dbReference type="InterPro" id="IPR000504">
    <property type="entry name" value="RRM_dom"/>
</dbReference>
<dbReference type="GO" id="GO:0045948">
    <property type="term" value="P:positive regulation of translational initiation"/>
    <property type="evidence" value="ECO:0007669"/>
    <property type="project" value="TreeGrafter"/>
</dbReference>
<dbReference type="PANTHER" id="PTHR11176">
    <property type="entry name" value="BOULE-RELATED"/>
    <property type="match status" value="1"/>
</dbReference>
<dbReference type="AlphaFoldDB" id="A0A9Q1EVB1"/>
<dbReference type="InterPro" id="IPR012677">
    <property type="entry name" value="Nucleotide-bd_a/b_plait_sf"/>
</dbReference>
<evidence type="ECO:0000259" key="3">
    <source>
        <dbReference type="PROSITE" id="PS50102"/>
    </source>
</evidence>
<comment type="caution">
    <text evidence="4">The sequence shown here is derived from an EMBL/GenBank/DDBJ whole genome shotgun (WGS) entry which is preliminary data.</text>
</comment>
<protein>
    <recommendedName>
        <fullName evidence="3">RRM domain-containing protein</fullName>
    </recommendedName>
</protein>
<gene>
    <name evidence="4" type="ORF">SKAU_G00298720</name>
</gene>
<dbReference type="Proteomes" id="UP001152622">
    <property type="component" value="Chromosome 12"/>
</dbReference>
<keyword evidence="5" id="KW-1185">Reference proteome</keyword>
<reference evidence="4" key="1">
    <citation type="journal article" date="2023" name="Science">
        <title>Genome structures resolve the early diversification of teleost fishes.</title>
        <authorList>
            <person name="Parey E."/>
            <person name="Louis A."/>
            <person name="Montfort J."/>
            <person name="Bouchez O."/>
            <person name="Roques C."/>
            <person name="Iampietro C."/>
            <person name="Lluch J."/>
            <person name="Castinel A."/>
            <person name="Donnadieu C."/>
            <person name="Desvignes T."/>
            <person name="Floi Bucao C."/>
            <person name="Jouanno E."/>
            <person name="Wen M."/>
            <person name="Mejri S."/>
            <person name="Dirks R."/>
            <person name="Jansen H."/>
            <person name="Henkel C."/>
            <person name="Chen W.J."/>
            <person name="Zahm M."/>
            <person name="Cabau C."/>
            <person name="Klopp C."/>
            <person name="Thompson A.W."/>
            <person name="Robinson-Rechavi M."/>
            <person name="Braasch I."/>
            <person name="Lecointre G."/>
            <person name="Bobe J."/>
            <person name="Postlethwait J.H."/>
            <person name="Berthelot C."/>
            <person name="Roest Crollius H."/>
            <person name="Guiguen Y."/>
        </authorList>
    </citation>
    <scope>NUCLEOTIDE SEQUENCE</scope>
    <source>
        <strain evidence="4">WJC10195</strain>
    </source>
</reference>